<dbReference type="InterPro" id="IPR001929">
    <property type="entry name" value="Germin"/>
</dbReference>
<proteinExistence type="inferred from homology"/>
<dbReference type="OrthoDB" id="1921208at2759"/>
<evidence type="ECO:0000256" key="6">
    <source>
        <dbReference type="SAM" id="MobiDB-lite"/>
    </source>
</evidence>
<evidence type="ECO:0000256" key="3">
    <source>
        <dbReference type="ARBA" id="ARBA00022525"/>
    </source>
</evidence>
<dbReference type="PANTHER" id="PTHR31238">
    <property type="entry name" value="GERMIN-LIKE PROTEIN SUBFAMILY 3 MEMBER 3"/>
    <property type="match status" value="1"/>
</dbReference>
<dbReference type="AlphaFoldDB" id="A0A6G1HIQ2"/>
<dbReference type="Proteomes" id="UP000799640">
    <property type="component" value="Unassembled WGS sequence"/>
</dbReference>
<evidence type="ECO:0000313" key="9">
    <source>
        <dbReference type="EMBL" id="KAF2395781.1"/>
    </source>
</evidence>
<keyword evidence="10" id="KW-1185">Reference proteome</keyword>
<evidence type="ECO:0000259" key="8">
    <source>
        <dbReference type="SMART" id="SM00835"/>
    </source>
</evidence>
<accession>A0A6G1HIQ2</accession>
<evidence type="ECO:0000256" key="7">
    <source>
        <dbReference type="SAM" id="SignalP"/>
    </source>
</evidence>
<organism evidence="9 10">
    <name type="scientific">Trichodelitschia bisporula</name>
    <dbReference type="NCBI Taxonomy" id="703511"/>
    <lineage>
        <taxon>Eukaryota</taxon>
        <taxon>Fungi</taxon>
        <taxon>Dikarya</taxon>
        <taxon>Ascomycota</taxon>
        <taxon>Pezizomycotina</taxon>
        <taxon>Dothideomycetes</taxon>
        <taxon>Dothideomycetes incertae sedis</taxon>
        <taxon>Phaeotrichales</taxon>
        <taxon>Phaeotrichaceae</taxon>
        <taxon>Trichodelitschia</taxon>
    </lineage>
</organism>
<evidence type="ECO:0000256" key="4">
    <source>
        <dbReference type="ARBA" id="ARBA00022723"/>
    </source>
</evidence>
<evidence type="ECO:0000256" key="1">
    <source>
        <dbReference type="ARBA" id="ARBA00004613"/>
    </source>
</evidence>
<keyword evidence="3" id="KW-0964">Secreted</keyword>
<sequence length="280" mass="29107">MSFFKTVVLALAATAVAVPASNPTWTTSWTSSSTGVSRAGTPAPAGSIRPVIAPAAADQKTLAEKLATKITAVDQAKELFLVNGKLKTGDDLRGQTVFDFNTAAPAKNDAGVVIELGGRKAAAAPANFPFLTNKGLSTTVAFLEPCGMNTPHVHPRGNEWLTVVDGSLEFGMILENGFAGEITGSLDKFQGTVFPQGAVHYQFNPSCDPATFVATLNNGDAGTNSIAQAFFGLNGEVISATTGFQFPQSGQNIDAFRGKIPVSLAKGVETCLAKCKIPKL</sequence>
<dbReference type="Pfam" id="PF00190">
    <property type="entry name" value="Cupin_1"/>
    <property type="match status" value="1"/>
</dbReference>
<dbReference type="GO" id="GO:0030145">
    <property type="term" value="F:manganese ion binding"/>
    <property type="evidence" value="ECO:0007669"/>
    <property type="project" value="InterPro"/>
</dbReference>
<dbReference type="InterPro" id="IPR011051">
    <property type="entry name" value="RmlC_Cupin_sf"/>
</dbReference>
<feature type="region of interest" description="Disordered" evidence="6">
    <location>
        <begin position="24"/>
        <end position="43"/>
    </location>
</feature>
<comment type="similarity">
    <text evidence="2">Belongs to the germin family.</text>
</comment>
<keyword evidence="4" id="KW-0479">Metal-binding</keyword>
<feature type="signal peptide" evidence="7">
    <location>
        <begin position="1"/>
        <end position="17"/>
    </location>
</feature>
<dbReference type="EMBL" id="ML996711">
    <property type="protein sequence ID" value="KAF2395781.1"/>
    <property type="molecule type" value="Genomic_DNA"/>
</dbReference>
<dbReference type="Gene3D" id="2.60.120.10">
    <property type="entry name" value="Jelly Rolls"/>
    <property type="match status" value="1"/>
</dbReference>
<gene>
    <name evidence="9" type="ORF">EJ06DRAFT_534713</name>
</gene>
<dbReference type="SUPFAM" id="SSF51182">
    <property type="entry name" value="RmlC-like cupins"/>
    <property type="match status" value="1"/>
</dbReference>
<dbReference type="SMART" id="SM00835">
    <property type="entry name" value="Cupin_1"/>
    <property type="match status" value="1"/>
</dbReference>
<feature type="compositionally biased region" description="Low complexity" evidence="6">
    <location>
        <begin position="24"/>
        <end position="34"/>
    </location>
</feature>
<keyword evidence="5" id="KW-0464">Manganese</keyword>
<reference evidence="9" key="1">
    <citation type="journal article" date="2020" name="Stud. Mycol.">
        <title>101 Dothideomycetes genomes: a test case for predicting lifestyles and emergence of pathogens.</title>
        <authorList>
            <person name="Haridas S."/>
            <person name="Albert R."/>
            <person name="Binder M."/>
            <person name="Bloem J."/>
            <person name="Labutti K."/>
            <person name="Salamov A."/>
            <person name="Andreopoulos B."/>
            <person name="Baker S."/>
            <person name="Barry K."/>
            <person name="Bills G."/>
            <person name="Bluhm B."/>
            <person name="Cannon C."/>
            <person name="Castanera R."/>
            <person name="Culley D."/>
            <person name="Daum C."/>
            <person name="Ezra D."/>
            <person name="Gonzalez J."/>
            <person name="Henrissat B."/>
            <person name="Kuo A."/>
            <person name="Liang C."/>
            <person name="Lipzen A."/>
            <person name="Lutzoni F."/>
            <person name="Magnuson J."/>
            <person name="Mondo S."/>
            <person name="Nolan M."/>
            <person name="Ohm R."/>
            <person name="Pangilinan J."/>
            <person name="Park H.-J."/>
            <person name="Ramirez L."/>
            <person name="Alfaro M."/>
            <person name="Sun H."/>
            <person name="Tritt A."/>
            <person name="Yoshinaga Y."/>
            <person name="Zwiers L.-H."/>
            <person name="Turgeon B."/>
            <person name="Goodwin S."/>
            <person name="Spatafora J."/>
            <person name="Crous P."/>
            <person name="Grigoriev I."/>
        </authorList>
    </citation>
    <scope>NUCLEOTIDE SEQUENCE</scope>
    <source>
        <strain evidence="9">CBS 262.69</strain>
    </source>
</reference>
<evidence type="ECO:0000256" key="2">
    <source>
        <dbReference type="ARBA" id="ARBA00007456"/>
    </source>
</evidence>
<name>A0A6G1HIQ2_9PEZI</name>
<evidence type="ECO:0000256" key="5">
    <source>
        <dbReference type="ARBA" id="ARBA00023211"/>
    </source>
</evidence>
<dbReference type="PRINTS" id="PR00325">
    <property type="entry name" value="GERMIN"/>
</dbReference>
<dbReference type="InterPro" id="IPR014710">
    <property type="entry name" value="RmlC-like_jellyroll"/>
</dbReference>
<dbReference type="CDD" id="cd02241">
    <property type="entry name" value="cupin_OxOx"/>
    <property type="match status" value="1"/>
</dbReference>
<comment type="subcellular location">
    <subcellularLocation>
        <location evidence="1">Secreted</location>
    </subcellularLocation>
</comment>
<evidence type="ECO:0000313" key="10">
    <source>
        <dbReference type="Proteomes" id="UP000799640"/>
    </source>
</evidence>
<keyword evidence="7" id="KW-0732">Signal</keyword>
<dbReference type="GO" id="GO:0005576">
    <property type="term" value="C:extracellular region"/>
    <property type="evidence" value="ECO:0007669"/>
    <property type="project" value="UniProtKB-SubCell"/>
</dbReference>
<feature type="chain" id="PRO_5026296061" evidence="7">
    <location>
        <begin position="18"/>
        <end position="280"/>
    </location>
</feature>
<protein>
    <submittedName>
        <fullName evidence="9">RmlC-like cupin</fullName>
    </submittedName>
</protein>
<dbReference type="InterPro" id="IPR006045">
    <property type="entry name" value="Cupin_1"/>
</dbReference>
<feature type="domain" description="Cupin type-1" evidence="8">
    <location>
        <begin position="114"/>
        <end position="254"/>
    </location>
</feature>